<gene>
    <name evidence="2" type="ORF">B0T25DRAFT_567017</name>
</gene>
<evidence type="ECO:0000313" key="3">
    <source>
        <dbReference type="Proteomes" id="UP001275084"/>
    </source>
</evidence>
<dbReference type="AlphaFoldDB" id="A0AAJ0HMS6"/>
<sequence length="222" mass="24107">MSMFVPGPLEFVSNRQTRFFILGTSCGPFVQSAANISNPLDHDNNPSVSPPGQEHAGALGYNYDERIVPRHGDGNPLRSFLGKGLADQVKRFSFGYEALVNSAPAKTYCRDRHQPDKKGYLGLTLINLDRFGQDAPTAYNAGHTAALWKAAGGKTPKPPEDAYALNAGDNENGLHVKNPRGESWVAYGDSMLLDTTDEQNLKKCYAALTASANEVFDAWSKA</sequence>
<proteinExistence type="predicted"/>
<feature type="region of interest" description="Disordered" evidence="1">
    <location>
        <begin position="37"/>
        <end position="56"/>
    </location>
</feature>
<reference evidence="2" key="1">
    <citation type="journal article" date="2023" name="Mol. Phylogenet. Evol.">
        <title>Genome-scale phylogeny and comparative genomics of the fungal order Sordariales.</title>
        <authorList>
            <person name="Hensen N."/>
            <person name="Bonometti L."/>
            <person name="Westerberg I."/>
            <person name="Brannstrom I.O."/>
            <person name="Guillou S."/>
            <person name="Cros-Aarteil S."/>
            <person name="Calhoun S."/>
            <person name="Haridas S."/>
            <person name="Kuo A."/>
            <person name="Mondo S."/>
            <person name="Pangilinan J."/>
            <person name="Riley R."/>
            <person name="LaButti K."/>
            <person name="Andreopoulos B."/>
            <person name="Lipzen A."/>
            <person name="Chen C."/>
            <person name="Yan M."/>
            <person name="Daum C."/>
            <person name="Ng V."/>
            <person name="Clum A."/>
            <person name="Steindorff A."/>
            <person name="Ohm R.A."/>
            <person name="Martin F."/>
            <person name="Silar P."/>
            <person name="Natvig D.O."/>
            <person name="Lalanne C."/>
            <person name="Gautier V."/>
            <person name="Ament-Velasquez S.L."/>
            <person name="Kruys A."/>
            <person name="Hutchinson M.I."/>
            <person name="Powell A.J."/>
            <person name="Barry K."/>
            <person name="Miller A.N."/>
            <person name="Grigoriev I.V."/>
            <person name="Debuchy R."/>
            <person name="Gladieux P."/>
            <person name="Hiltunen Thoren M."/>
            <person name="Johannesson H."/>
        </authorList>
    </citation>
    <scope>NUCLEOTIDE SEQUENCE</scope>
    <source>
        <strain evidence="2">CBS 955.72</strain>
    </source>
</reference>
<dbReference type="Proteomes" id="UP001275084">
    <property type="component" value="Unassembled WGS sequence"/>
</dbReference>
<reference evidence="2" key="2">
    <citation type="submission" date="2023-06" db="EMBL/GenBank/DDBJ databases">
        <authorList>
            <consortium name="Lawrence Berkeley National Laboratory"/>
            <person name="Haridas S."/>
            <person name="Hensen N."/>
            <person name="Bonometti L."/>
            <person name="Westerberg I."/>
            <person name="Brannstrom I.O."/>
            <person name="Guillou S."/>
            <person name="Cros-Aarteil S."/>
            <person name="Calhoun S."/>
            <person name="Kuo A."/>
            <person name="Mondo S."/>
            <person name="Pangilinan J."/>
            <person name="Riley R."/>
            <person name="Labutti K."/>
            <person name="Andreopoulos B."/>
            <person name="Lipzen A."/>
            <person name="Chen C."/>
            <person name="Yanf M."/>
            <person name="Daum C."/>
            <person name="Ng V."/>
            <person name="Clum A."/>
            <person name="Steindorff A."/>
            <person name="Ohm R."/>
            <person name="Martin F."/>
            <person name="Silar P."/>
            <person name="Natvig D."/>
            <person name="Lalanne C."/>
            <person name="Gautier V."/>
            <person name="Ament-Velasquez S.L."/>
            <person name="Kruys A."/>
            <person name="Hutchinson M.I."/>
            <person name="Powell A.J."/>
            <person name="Barry K."/>
            <person name="Miller A.N."/>
            <person name="Grigoriev I.V."/>
            <person name="Debuchy R."/>
            <person name="Gladieux P."/>
            <person name="Thoren M.H."/>
            <person name="Johannesson H."/>
        </authorList>
    </citation>
    <scope>NUCLEOTIDE SEQUENCE</scope>
    <source>
        <strain evidence="2">CBS 955.72</strain>
    </source>
</reference>
<evidence type="ECO:0000313" key="2">
    <source>
        <dbReference type="EMBL" id="KAK3357767.1"/>
    </source>
</evidence>
<name>A0AAJ0HMS6_9PEZI</name>
<protein>
    <submittedName>
        <fullName evidence="2">Uncharacterized protein</fullName>
    </submittedName>
</protein>
<evidence type="ECO:0000256" key="1">
    <source>
        <dbReference type="SAM" id="MobiDB-lite"/>
    </source>
</evidence>
<comment type="caution">
    <text evidence="2">The sequence shown here is derived from an EMBL/GenBank/DDBJ whole genome shotgun (WGS) entry which is preliminary data.</text>
</comment>
<dbReference type="EMBL" id="JAUIQD010000003">
    <property type="protein sequence ID" value="KAK3357767.1"/>
    <property type="molecule type" value="Genomic_DNA"/>
</dbReference>
<keyword evidence="3" id="KW-1185">Reference proteome</keyword>
<organism evidence="2 3">
    <name type="scientific">Lasiosphaeria hispida</name>
    <dbReference type="NCBI Taxonomy" id="260671"/>
    <lineage>
        <taxon>Eukaryota</taxon>
        <taxon>Fungi</taxon>
        <taxon>Dikarya</taxon>
        <taxon>Ascomycota</taxon>
        <taxon>Pezizomycotina</taxon>
        <taxon>Sordariomycetes</taxon>
        <taxon>Sordariomycetidae</taxon>
        <taxon>Sordariales</taxon>
        <taxon>Lasiosphaeriaceae</taxon>
        <taxon>Lasiosphaeria</taxon>
    </lineage>
</organism>
<accession>A0AAJ0HMS6</accession>